<feature type="transmembrane region" description="Helical" evidence="10">
    <location>
        <begin position="211"/>
        <end position="235"/>
    </location>
</feature>
<feature type="transmembrane region" description="Helical" evidence="10">
    <location>
        <begin position="121"/>
        <end position="138"/>
    </location>
</feature>
<keyword evidence="6 10" id="KW-1133">Transmembrane helix</keyword>
<feature type="transmembrane region" description="Helical" evidence="10">
    <location>
        <begin position="12"/>
        <end position="31"/>
    </location>
</feature>
<feature type="transmembrane region" description="Helical" evidence="10">
    <location>
        <begin position="85"/>
        <end position="109"/>
    </location>
</feature>
<dbReference type="Proteomes" id="UP001168821">
    <property type="component" value="Unassembled WGS sequence"/>
</dbReference>
<evidence type="ECO:0000256" key="9">
    <source>
        <dbReference type="ARBA" id="ARBA00023160"/>
    </source>
</evidence>
<name>A0AA38HQV5_9CUCU</name>
<evidence type="ECO:0000313" key="12">
    <source>
        <dbReference type="Proteomes" id="UP001168821"/>
    </source>
</evidence>
<dbReference type="EMBL" id="JALNTZ010000008">
    <property type="protein sequence ID" value="KAJ3642265.1"/>
    <property type="molecule type" value="Genomic_DNA"/>
</dbReference>
<dbReference type="AlphaFoldDB" id="A0AA38HQV5"/>
<accession>A0AA38HQV5</accession>
<keyword evidence="12" id="KW-1185">Reference proteome</keyword>
<dbReference type="InterPro" id="IPR030457">
    <property type="entry name" value="ELO_CS"/>
</dbReference>
<keyword evidence="8 10" id="KW-0472">Membrane</keyword>
<feature type="transmembrane region" description="Helical" evidence="10">
    <location>
        <begin position="43"/>
        <end position="65"/>
    </location>
</feature>
<evidence type="ECO:0000256" key="6">
    <source>
        <dbReference type="ARBA" id="ARBA00022989"/>
    </source>
</evidence>
<keyword evidence="3 10" id="KW-0808">Transferase</keyword>
<dbReference type="EC" id="2.3.1.199" evidence="10"/>
<proteinExistence type="inferred from homology"/>
<dbReference type="GO" id="GO:0005789">
    <property type="term" value="C:endoplasmic reticulum membrane"/>
    <property type="evidence" value="ECO:0007669"/>
    <property type="project" value="TreeGrafter"/>
</dbReference>
<sequence>MSTFWLLPSPPQFFALITSYVVILIVGPLLMKKRQPFDLRSVLVVYNCSQVFLNGGLMLLGIPVAHRVTIFCNPDHDSNSHENAIIAKLYLNYVYLKMYDLLDTVFFILRKKHAQISFLHVYHHIMILVVGWMGTKYYPPATYPGGPCLLFGLVNCFVHMFMYYYYLRSVTRGPNLNSMTWKKYVTALQLVQHYVMLLLTCVALMTEECPYPKYIVFAAMLGFFTMVYLFSQFYWKTYIRRKDKLANGKAVH</sequence>
<evidence type="ECO:0000256" key="8">
    <source>
        <dbReference type="ARBA" id="ARBA00023136"/>
    </source>
</evidence>
<comment type="similarity">
    <text evidence="10">Belongs to the ELO family.</text>
</comment>
<dbReference type="GO" id="GO:0034626">
    <property type="term" value="P:fatty acid elongation, polyunsaturated fatty acid"/>
    <property type="evidence" value="ECO:0007669"/>
    <property type="project" value="TreeGrafter"/>
</dbReference>
<comment type="catalytic activity">
    <reaction evidence="10">
        <text>a very-long-chain acyl-CoA + malonyl-CoA + H(+) = a very-long-chain 3-oxoacyl-CoA + CO2 + CoA</text>
        <dbReference type="Rhea" id="RHEA:32727"/>
        <dbReference type="ChEBI" id="CHEBI:15378"/>
        <dbReference type="ChEBI" id="CHEBI:16526"/>
        <dbReference type="ChEBI" id="CHEBI:57287"/>
        <dbReference type="ChEBI" id="CHEBI:57384"/>
        <dbReference type="ChEBI" id="CHEBI:90725"/>
        <dbReference type="ChEBI" id="CHEBI:90736"/>
        <dbReference type="EC" id="2.3.1.199"/>
    </reaction>
</comment>
<dbReference type="GO" id="GO:0034625">
    <property type="term" value="P:fatty acid elongation, monounsaturated fatty acid"/>
    <property type="evidence" value="ECO:0007669"/>
    <property type="project" value="TreeGrafter"/>
</dbReference>
<dbReference type="GO" id="GO:0019367">
    <property type="term" value="P:fatty acid elongation, saturated fatty acid"/>
    <property type="evidence" value="ECO:0007669"/>
    <property type="project" value="TreeGrafter"/>
</dbReference>
<feature type="transmembrane region" description="Helical" evidence="10">
    <location>
        <begin position="187"/>
        <end position="205"/>
    </location>
</feature>
<protein>
    <recommendedName>
        <fullName evidence="10">Elongation of very long chain fatty acids protein</fullName>
        <ecNumber evidence="10">2.3.1.199</ecNumber>
    </recommendedName>
    <alternativeName>
        <fullName evidence="10">Very-long-chain 3-oxoacyl-CoA synthase</fullName>
    </alternativeName>
</protein>
<keyword evidence="4 10" id="KW-0812">Transmembrane</keyword>
<comment type="caution">
    <text evidence="11">The sequence shown here is derived from an EMBL/GenBank/DDBJ whole genome shotgun (WGS) entry which is preliminary data.</text>
</comment>
<evidence type="ECO:0000256" key="10">
    <source>
        <dbReference type="RuleBase" id="RU361115"/>
    </source>
</evidence>
<evidence type="ECO:0000256" key="4">
    <source>
        <dbReference type="ARBA" id="ARBA00022692"/>
    </source>
</evidence>
<evidence type="ECO:0000256" key="5">
    <source>
        <dbReference type="ARBA" id="ARBA00022832"/>
    </source>
</evidence>
<dbReference type="GO" id="GO:0030148">
    <property type="term" value="P:sphingolipid biosynthetic process"/>
    <property type="evidence" value="ECO:0007669"/>
    <property type="project" value="TreeGrafter"/>
</dbReference>
<evidence type="ECO:0000313" key="11">
    <source>
        <dbReference type="EMBL" id="KAJ3642265.1"/>
    </source>
</evidence>
<feature type="transmembrane region" description="Helical" evidence="10">
    <location>
        <begin position="144"/>
        <end position="166"/>
    </location>
</feature>
<organism evidence="11 12">
    <name type="scientific">Zophobas morio</name>
    <dbReference type="NCBI Taxonomy" id="2755281"/>
    <lineage>
        <taxon>Eukaryota</taxon>
        <taxon>Metazoa</taxon>
        <taxon>Ecdysozoa</taxon>
        <taxon>Arthropoda</taxon>
        <taxon>Hexapoda</taxon>
        <taxon>Insecta</taxon>
        <taxon>Pterygota</taxon>
        <taxon>Neoptera</taxon>
        <taxon>Endopterygota</taxon>
        <taxon>Coleoptera</taxon>
        <taxon>Polyphaga</taxon>
        <taxon>Cucujiformia</taxon>
        <taxon>Tenebrionidae</taxon>
        <taxon>Zophobas</taxon>
    </lineage>
</organism>
<dbReference type="PANTHER" id="PTHR11157">
    <property type="entry name" value="FATTY ACID ACYL TRANSFERASE-RELATED"/>
    <property type="match status" value="1"/>
</dbReference>
<dbReference type="PROSITE" id="PS01188">
    <property type="entry name" value="ELO"/>
    <property type="match status" value="1"/>
</dbReference>
<keyword evidence="7 10" id="KW-0443">Lipid metabolism</keyword>
<reference evidence="11" key="1">
    <citation type="journal article" date="2023" name="G3 (Bethesda)">
        <title>Whole genome assemblies of Zophobas morio and Tenebrio molitor.</title>
        <authorList>
            <person name="Kaur S."/>
            <person name="Stinson S.A."/>
            <person name="diCenzo G.C."/>
        </authorList>
    </citation>
    <scope>NUCLEOTIDE SEQUENCE</scope>
    <source>
        <strain evidence="11">QUZm001</strain>
    </source>
</reference>
<keyword evidence="2 10" id="KW-0444">Lipid biosynthesis</keyword>
<comment type="subcellular location">
    <subcellularLocation>
        <location evidence="1">Membrane</location>
        <topology evidence="1">Multi-pass membrane protein</topology>
    </subcellularLocation>
</comment>
<dbReference type="InterPro" id="IPR002076">
    <property type="entry name" value="ELO_fam"/>
</dbReference>
<evidence type="ECO:0000256" key="2">
    <source>
        <dbReference type="ARBA" id="ARBA00022516"/>
    </source>
</evidence>
<keyword evidence="5 10" id="KW-0276">Fatty acid metabolism</keyword>
<evidence type="ECO:0000256" key="3">
    <source>
        <dbReference type="ARBA" id="ARBA00022679"/>
    </source>
</evidence>
<evidence type="ECO:0000256" key="1">
    <source>
        <dbReference type="ARBA" id="ARBA00004141"/>
    </source>
</evidence>
<gene>
    <name evidence="11" type="ORF">Zmor_025066</name>
</gene>
<evidence type="ECO:0000256" key="7">
    <source>
        <dbReference type="ARBA" id="ARBA00023098"/>
    </source>
</evidence>
<dbReference type="GO" id="GO:0009922">
    <property type="term" value="F:fatty acid elongase activity"/>
    <property type="evidence" value="ECO:0007669"/>
    <property type="project" value="UniProtKB-EC"/>
</dbReference>
<dbReference type="Pfam" id="PF01151">
    <property type="entry name" value="ELO"/>
    <property type="match status" value="1"/>
</dbReference>
<dbReference type="PANTHER" id="PTHR11157:SF21">
    <property type="entry name" value="ELONGATION OF VERY LONG CHAIN FATTY ACIDS PROTEIN"/>
    <property type="match status" value="1"/>
</dbReference>
<dbReference type="GO" id="GO:0042761">
    <property type="term" value="P:very long-chain fatty acid biosynthetic process"/>
    <property type="evidence" value="ECO:0007669"/>
    <property type="project" value="TreeGrafter"/>
</dbReference>
<keyword evidence="9 10" id="KW-0275">Fatty acid biosynthesis</keyword>